<evidence type="ECO:0000256" key="3">
    <source>
        <dbReference type="PROSITE-ProRule" id="PRU00023"/>
    </source>
</evidence>
<dbReference type="Gene3D" id="1.25.40.20">
    <property type="entry name" value="Ankyrin repeat-containing domain"/>
    <property type="match status" value="4"/>
</dbReference>
<accession>A0A5M8PNY3</accession>
<feature type="repeat" description="ANK" evidence="3">
    <location>
        <begin position="398"/>
        <end position="430"/>
    </location>
</feature>
<feature type="repeat" description="ANK" evidence="3">
    <location>
        <begin position="288"/>
        <end position="320"/>
    </location>
</feature>
<dbReference type="PANTHER" id="PTHR23206">
    <property type="entry name" value="MASK PROTEIN"/>
    <property type="match status" value="1"/>
</dbReference>
<feature type="repeat" description="ANK" evidence="3">
    <location>
        <begin position="506"/>
        <end position="538"/>
    </location>
</feature>
<dbReference type="PROSITE" id="PS50297">
    <property type="entry name" value="ANK_REP_REGION"/>
    <property type="match status" value="8"/>
</dbReference>
<dbReference type="InterPro" id="IPR002110">
    <property type="entry name" value="Ankyrin_rpt"/>
</dbReference>
<keyword evidence="1" id="KW-0677">Repeat</keyword>
<gene>
    <name evidence="5" type="ORF">FRX48_06048</name>
</gene>
<dbReference type="Pfam" id="PF17111">
    <property type="entry name" value="PigL_N"/>
    <property type="match status" value="1"/>
</dbReference>
<dbReference type="InterPro" id="IPR051631">
    <property type="entry name" value="Ankyrin-KH/SAM_domain"/>
</dbReference>
<comment type="caution">
    <text evidence="5">The sequence shown here is derived from an EMBL/GenBank/DDBJ whole genome shotgun (WGS) entry which is preliminary data.</text>
</comment>
<dbReference type="SMART" id="SM00248">
    <property type="entry name" value="ANK"/>
    <property type="match status" value="8"/>
</dbReference>
<dbReference type="InterPro" id="IPR036770">
    <property type="entry name" value="Ankyrin_rpt-contain_sf"/>
</dbReference>
<evidence type="ECO:0000259" key="4">
    <source>
        <dbReference type="Pfam" id="PF17111"/>
    </source>
</evidence>
<dbReference type="Proteomes" id="UP000324767">
    <property type="component" value="Unassembled WGS sequence"/>
</dbReference>
<protein>
    <recommendedName>
        <fullName evidence="4">Azaphilone pigments biosynthesis cluster protein L N-terminal domain-containing protein</fullName>
    </recommendedName>
</protein>
<sequence>MPLIGTGIEKEPSSLATERSRTDMNIDLWIMADPLSVIASVIGVGTFAARSAKALYDLVSTIINASTEIKGISDDVRGLHAILLSLKSHLQEEDIQVVIREDKVMLEMLTNLKDPLASCSNALEQLRLKLKSHLKLSGDRKSSKFSNIDVKWWFTKGTLKDLLDRLGRNKDTLNVALAAISAYCSIRLHAVSYNQYQNLELTALTSTDPVPTKSRRLRKSNDTDAGSALREYVDQVTSLKSKTLLSSALEPPNSIVAATLNETQADHLNLQTTSNPESNLQRLQKLENQRIGIHLAAKEGNDLVVGILLDEGAYIDAKDVDGKTALHVAALWGNEAVVRTLLKYGADVEAKTIPRGTSHEIRHFGGRTPLHYAAANGYEPTVRLLLDCKADIGAANTSQRTPLQEAILHGHTAIARTLIELGAPLNHRNSDGWTALHEAAQHGNHEITKLLLDRGADPEPITADTEIYTEWDRGRTPLHIVADNGNSLVLQGLLTKGVNIEARTENDYTALHIAALFGHQVFVRKLLEAGAKTDPRNTQCEDTALHKAALKGHIAVIRVLLQHGADARAINILGRTPAQHARACRHEEAAQRIEEYTADTGG</sequence>
<dbReference type="Pfam" id="PF13637">
    <property type="entry name" value="Ank_4"/>
    <property type="match status" value="1"/>
</dbReference>
<dbReference type="PROSITE" id="PS50088">
    <property type="entry name" value="ANK_REPEAT"/>
    <property type="match status" value="8"/>
</dbReference>
<feature type="repeat" description="ANK" evidence="3">
    <location>
        <begin position="431"/>
        <end position="463"/>
    </location>
</feature>
<feature type="repeat" description="ANK" evidence="3">
    <location>
        <begin position="365"/>
        <end position="397"/>
    </location>
</feature>
<dbReference type="SUPFAM" id="SSF48403">
    <property type="entry name" value="Ankyrin repeat"/>
    <property type="match status" value="1"/>
</dbReference>
<dbReference type="InterPro" id="IPR031348">
    <property type="entry name" value="PigL_N"/>
</dbReference>
<evidence type="ECO:0000256" key="2">
    <source>
        <dbReference type="ARBA" id="ARBA00023043"/>
    </source>
</evidence>
<feature type="domain" description="Azaphilone pigments biosynthesis cluster protein L N-terminal" evidence="4">
    <location>
        <begin position="32"/>
        <end position="197"/>
    </location>
</feature>
<dbReference type="EMBL" id="VXIT01000009">
    <property type="protein sequence ID" value="KAA6410626.1"/>
    <property type="molecule type" value="Genomic_DNA"/>
</dbReference>
<evidence type="ECO:0000256" key="1">
    <source>
        <dbReference type="ARBA" id="ARBA00022737"/>
    </source>
</evidence>
<dbReference type="GO" id="GO:0005737">
    <property type="term" value="C:cytoplasm"/>
    <property type="evidence" value="ECO:0007669"/>
    <property type="project" value="TreeGrafter"/>
</dbReference>
<feature type="repeat" description="ANK" evidence="3">
    <location>
        <begin position="321"/>
        <end position="353"/>
    </location>
</feature>
<organism evidence="5 6">
    <name type="scientific">Lasallia pustulata</name>
    <dbReference type="NCBI Taxonomy" id="136370"/>
    <lineage>
        <taxon>Eukaryota</taxon>
        <taxon>Fungi</taxon>
        <taxon>Dikarya</taxon>
        <taxon>Ascomycota</taxon>
        <taxon>Pezizomycotina</taxon>
        <taxon>Lecanoromycetes</taxon>
        <taxon>OSLEUM clade</taxon>
        <taxon>Umbilicariomycetidae</taxon>
        <taxon>Umbilicariales</taxon>
        <taxon>Umbilicariaceae</taxon>
        <taxon>Lasallia</taxon>
    </lineage>
</organism>
<evidence type="ECO:0000313" key="6">
    <source>
        <dbReference type="Proteomes" id="UP000324767"/>
    </source>
</evidence>
<name>A0A5M8PNY3_9LECA</name>
<dbReference type="AlphaFoldDB" id="A0A5M8PNY3"/>
<evidence type="ECO:0000313" key="5">
    <source>
        <dbReference type="EMBL" id="KAA6410626.1"/>
    </source>
</evidence>
<reference evidence="5 6" key="1">
    <citation type="submission" date="2019-09" db="EMBL/GenBank/DDBJ databases">
        <title>The hologenome of the rock-dwelling lichen Lasallia pustulata.</title>
        <authorList>
            <person name="Greshake Tzovaras B."/>
            <person name="Segers F."/>
            <person name="Bicker A."/>
            <person name="Dal Grande F."/>
            <person name="Otte J."/>
            <person name="Hankeln T."/>
            <person name="Schmitt I."/>
            <person name="Ebersberger I."/>
        </authorList>
    </citation>
    <scope>NUCLEOTIDE SEQUENCE [LARGE SCALE GENOMIC DNA]</scope>
    <source>
        <strain evidence="5">A1-1</strain>
    </source>
</reference>
<feature type="repeat" description="ANK" evidence="3">
    <location>
        <begin position="473"/>
        <end position="505"/>
    </location>
</feature>
<feature type="repeat" description="ANK" evidence="3">
    <location>
        <begin position="540"/>
        <end position="572"/>
    </location>
</feature>
<proteinExistence type="predicted"/>
<dbReference type="Pfam" id="PF12796">
    <property type="entry name" value="Ank_2"/>
    <property type="match status" value="3"/>
</dbReference>
<dbReference type="PANTHER" id="PTHR23206:SF7">
    <property type="entry name" value="PROTEIN KINASE DOMAIN-CONTAINING PROTEIN"/>
    <property type="match status" value="1"/>
</dbReference>
<keyword evidence="2 3" id="KW-0040">ANK repeat</keyword>
<dbReference type="PRINTS" id="PR01415">
    <property type="entry name" value="ANKYRIN"/>
</dbReference>
<dbReference type="OrthoDB" id="20872at2759"/>